<dbReference type="GO" id="GO:0006310">
    <property type="term" value="P:DNA recombination"/>
    <property type="evidence" value="ECO:0007669"/>
    <property type="project" value="TreeGrafter"/>
</dbReference>
<accession>A0A9W9TXN0</accession>
<gene>
    <name evidence="3" type="ORF">N7468_002085</name>
</gene>
<dbReference type="PANTHER" id="PTHR28527:SF1">
    <property type="entry name" value="SWI5-DEPENDENT RECOMBINATION DNA REPAIR PROTEIN 1"/>
    <property type="match status" value="1"/>
</dbReference>
<evidence type="ECO:0008006" key="5">
    <source>
        <dbReference type="Google" id="ProtNLM"/>
    </source>
</evidence>
<dbReference type="RefSeq" id="XP_058334523.1">
    <property type="nucleotide sequence ID" value="XM_058471382.1"/>
</dbReference>
<sequence length="248" mass="27297">MANEQPSKKQRYLNAAATLAMPFKSPLKRSPSEAALRIPSLTSDPSAPAQPGVSHAYSIMKESAQGDQEISLSSNPKLQPRLVRLRLGGPARTSLADAERSALEKRERSLQAQLKSLDEELDRIQQAIQIESSGKDVELKALTIKWRLVAQEAADELFTGAKERVARMGGITAWRERNQGQSAQWGFDDEAQGRGSVGEDPISEDNGTVQLREGQDEEFTMQAMLKMLNVDPKLIGIDPSTGSWVREE</sequence>
<dbReference type="Gene3D" id="6.10.140.1020">
    <property type="match status" value="1"/>
</dbReference>
<organism evidence="3 4">
    <name type="scientific">Penicillium chermesinum</name>
    <dbReference type="NCBI Taxonomy" id="63820"/>
    <lineage>
        <taxon>Eukaryota</taxon>
        <taxon>Fungi</taxon>
        <taxon>Dikarya</taxon>
        <taxon>Ascomycota</taxon>
        <taxon>Pezizomycotina</taxon>
        <taxon>Eurotiomycetes</taxon>
        <taxon>Eurotiomycetidae</taxon>
        <taxon>Eurotiales</taxon>
        <taxon>Aspergillaceae</taxon>
        <taxon>Penicillium</taxon>
    </lineage>
</organism>
<dbReference type="PANTHER" id="PTHR28527">
    <property type="entry name" value="MATING-TYPE SWITCHING PROTEIN SWI2-RELATED"/>
    <property type="match status" value="1"/>
</dbReference>
<feature type="compositionally biased region" description="Polar residues" evidence="2">
    <location>
        <begin position="65"/>
        <end position="77"/>
    </location>
</feature>
<dbReference type="GeneID" id="83198685"/>
<evidence type="ECO:0000313" key="3">
    <source>
        <dbReference type="EMBL" id="KAJ5247102.1"/>
    </source>
</evidence>
<evidence type="ECO:0000313" key="4">
    <source>
        <dbReference type="Proteomes" id="UP001150941"/>
    </source>
</evidence>
<proteinExistence type="predicted"/>
<reference evidence="3" key="1">
    <citation type="submission" date="2022-11" db="EMBL/GenBank/DDBJ databases">
        <authorList>
            <person name="Petersen C."/>
        </authorList>
    </citation>
    <scope>NUCLEOTIDE SEQUENCE</scope>
    <source>
        <strain evidence="3">IBT 19713</strain>
    </source>
</reference>
<dbReference type="OrthoDB" id="27934at2759"/>
<feature type="region of interest" description="Disordered" evidence="2">
    <location>
        <begin position="27"/>
        <end position="77"/>
    </location>
</feature>
<reference evidence="3" key="2">
    <citation type="journal article" date="2023" name="IMA Fungus">
        <title>Comparative genomic study of the Penicillium genus elucidates a diverse pangenome and 15 lateral gene transfer events.</title>
        <authorList>
            <person name="Petersen C."/>
            <person name="Sorensen T."/>
            <person name="Nielsen M.R."/>
            <person name="Sondergaard T.E."/>
            <person name="Sorensen J.L."/>
            <person name="Fitzpatrick D.A."/>
            <person name="Frisvad J.C."/>
            <person name="Nielsen K.L."/>
        </authorList>
    </citation>
    <scope>NUCLEOTIDE SEQUENCE</scope>
    <source>
        <strain evidence="3">IBT 19713</strain>
    </source>
</reference>
<keyword evidence="1" id="KW-0175">Coiled coil</keyword>
<dbReference type="AlphaFoldDB" id="A0A9W9TXN0"/>
<feature type="region of interest" description="Disordered" evidence="2">
    <location>
        <begin position="186"/>
        <end position="209"/>
    </location>
</feature>
<evidence type="ECO:0000256" key="2">
    <source>
        <dbReference type="SAM" id="MobiDB-lite"/>
    </source>
</evidence>
<feature type="coiled-coil region" evidence="1">
    <location>
        <begin position="100"/>
        <end position="127"/>
    </location>
</feature>
<name>A0A9W9TXN0_9EURO</name>
<evidence type="ECO:0000256" key="1">
    <source>
        <dbReference type="SAM" id="Coils"/>
    </source>
</evidence>
<keyword evidence="4" id="KW-1185">Reference proteome</keyword>
<dbReference type="Proteomes" id="UP001150941">
    <property type="component" value="Unassembled WGS sequence"/>
</dbReference>
<comment type="caution">
    <text evidence="3">The sequence shown here is derived from an EMBL/GenBank/DDBJ whole genome shotgun (WGS) entry which is preliminary data.</text>
</comment>
<protein>
    <recommendedName>
        <fullName evidence="5">Swi5-dependent recombination DNA repair protein 1</fullName>
    </recommendedName>
</protein>
<dbReference type="EMBL" id="JAPQKS010000002">
    <property type="protein sequence ID" value="KAJ5247102.1"/>
    <property type="molecule type" value="Genomic_DNA"/>
</dbReference>